<dbReference type="RefSeq" id="XP_019534933.3">
    <property type="nucleotide sequence ID" value="XM_019679388.3"/>
</dbReference>
<name>A0ABM1XS19_AEDAL</name>
<dbReference type="InterPro" id="IPR050333">
    <property type="entry name" value="SLRP"/>
</dbReference>
<evidence type="ECO:0000256" key="3">
    <source>
        <dbReference type="SAM" id="SignalP"/>
    </source>
</evidence>
<evidence type="ECO:0000313" key="4">
    <source>
        <dbReference type="EnsemblMetazoa" id="AALFPA23_002296.P2058"/>
    </source>
</evidence>
<keyword evidence="3" id="KW-0732">Signal</keyword>
<dbReference type="Gene3D" id="3.80.10.10">
    <property type="entry name" value="Ribonuclease Inhibitor"/>
    <property type="match status" value="1"/>
</dbReference>
<reference evidence="4" key="2">
    <citation type="submission" date="2025-05" db="UniProtKB">
        <authorList>
            <consortium name="EnsemblMetazoa"/>
        </authorList>
    </citation>
    <scope>IDENTIFICATION</scope>
    <source>
        <strain evidence="4">Foshan</strain>
    </source>
</reference>
<feature type="chain" id="PRO_5046097933" evidence="3">
    <location>
        <begin position="20"/>
        <end position="319"/>
    </location>
</feature>
<keyword evidence="5" id="KW-1185">Reference proteome</keyword>
<evidence type="ECO:0000256" key="1">
    <source>
        <dbReference type="ARBA" id="ARBA00022614"/>
    </source>
</evidence>
<dbReference type="Pfam" id="PF13855">
    <property type="entry name" value="LRR_8"/>
    <property type="match status" value="1"/>
</dbReference>
<sequence length="319" mass="36906">MNKVVIMLFFTNALCCIKSLVVQPDPQSNYFNIINFHWPQDAAAIGNLSNYEQIHFINISADIVSRSITNQLEKCAWLKLSNGLVGTFYINTLFSMIFISNTNTEHVIIENEQDYKLESLIIRRTKLTRVPKRINQLKYIEYLEITGNSIEFVSLDDFNGLNNLYTLDLSNNNIKYIHSTAVSLPKLSLFKMIKNNLYQLDVCSWRMPSINMLALRFNDLKHFAIGHFPTLEYATLQGNPLNCAWRDSFLKLNLNKQWPAMNRLSCDNRSQGNFTLHCPSTLDELRQQNSGLQLELNKLREHISSSQRLAGLTKYRQKL</sequence>
<proteinExistence type="predicted"/>
<accession>A0ABM1XS19</accession>
<dbReference type="SUPFAM" id="SSF52075">
    <property type="entry name" value="Outer arm dynein light chain 1"/>
    <property type="match status" value="1"/>
</dbReference>
<evidence type="ECO:0000313" key="5">
    <source>
        <dbReference type="Proteomes" id="UP000069940"/>
    </source>
</evidence>
<dbReference type="InterPro" id="IPR001611">
    <property type="entry name" value="Leu-rich_rpt"/>
</dbReference>
<dbReference type="InterPro" id="IPR032675">
    <property type="entry name" value="LRR_dom_sf"/>
</dbReference>
<evidence type="ECO:0000256" key="2">
    <source>
        <dbReference type="ARBA" id="ARBA00022737"/>
    </source>
</evidence>
<keyword evidence="2" id="KW-0677">Repeat</keyword>
<dbReference type="EnsemblMetazoa" id="AALFPA23_002296.R2058">
    <property type="protein sequence ID" value="AALFPA23_002296.P2058"/>
    <property type="gene ID" value="AALFPA23_002296"/>
</dbReference>
<organism evidence="4 5">
    <name type="scientific">Aedes albopictus</name>
    <name type="common">Asian tiger mosquito</name>
    <name type="synonym">Stegomyia albopicta</name>
    <dbReference type="NCBI Taxonomy" id="7160"/>
    <lineage>
        <taxon>Eukaryota</taxon>
        <taxon>Metazoa</taxon>
        <taxon>Ecdysozoa</taxon>
        <taxon>Arthropoda</taxon>
        <taxon>Hexapoda</taxon>
        <taxon>Insecta</taxon>
        <taxon>Pterygota</taxon>
        <taxon>Neoptera</taxon>
        <taxon>Endopterygota</taxon>
        <taxon>Diptera</taxon>
        <taxon>Nematocera</taxon>
        <taxon>Culicoidea</taxon>
        <taxon>Culicidae</taxon>
        <taxon>Culicinae</taxon>
        <taxon>Aedini</taxon>
        <taxon>Aedes</taxon>
        <taxon>Stegomyia</taxon>
    </lineage>
</organism>
<dbReference type="PANTHER" id="PTHR45712:SF22">
    <property type="entry name" value="INSULIN-LIKE GROWTH FACTOR-BINDING PROTEIN COMPLEX ACID LABILE SUBUNIT"/>
    <property type="match status" value="1"/>
</dbReference>
<dbReference type="PROSITE" id="PS51450">
    <property type="entry name" value="LRR"/>
    <property type="match status" value="1"/>
</dbReference>
<dbReference type="Proteomes" id="UP000069940">
    <property type="component" value="Unassembled WGS sequence"/>
</dbReference>
<dbReference type="PANTHER" id="PTHR45712">
    <property type="entry name" value="AGAP008170-PA"/>
    <property type="match status" value="1"/>
</dbReference>
<dbReference type="GeneID" id="109406298"/>
<protein>
    <submittedName>
        <fullName evidence="4">Uncharacterized protein</fullName>
    </submittedName>
</protein>
<feature type="signal peptide" evidence="3">
    <location>
        <begin position="1"/>
        <end position="19"/>
    </location>
</feature>
<reference evidence="5" key="1">
    <citation type="journal article" date="2015" name="Proc. Natl. Acad. Sci. U.S.A.">
        <title>Genome sequence of the Asian Tiger mosquito, Aedes albopictus, reveals insights into its biology, genetics, and evolution.</title>
        <authorList>
            <person name="Chen X.G."/>
            <person name="Jiang X."/>
            <person name="Gu J."/>
            <person name="Xu M."/>
            <person name="Wu Y."/>
            <person name="Deng Y."/>
            <person name="Zhang C."/>
            <person name="Bonizzoni M."/>
            <person name="Dermauw W."/>
            <person name="Vontas J."/>
            <person name="Armbruster P."/>
            <person name="Huang X."/>
            <person name="Yang Y."/>
            <person name="Zhang H."/>
            <person name="He W."/>
            <person name="Peng H."/>
            <person name="Liu Y."/>
            <person name="Wu K."/>
            <person name="Chen J."/>
            <person name="Lirakis M."/>
            <person name="Topalis P."/>
            <person name="Van Leeuwen T."/>
            <person name="Hall A.B."/>
            <person name="Jiang X."/>
            <person name="Thorpe C."/>
            <person name="Mueller R.L."/>
            <person name="Sun C."/>
            <person name="Waterhouse R.M."/>
            <person name="Yan G."/>
            <person name="Tu Z.J."/>
            <person name="Fang X."/>
            <person name="James A.A."/>
        </authorList>
    </citation>
    <scope>NUCLEOTIDE SEQUENCE [LARGE SCALE GENOMIC DNA]</scope>
    <source>
        <strain evidence="5">Foshan</strain>
    </source>
</reference>
<keyword evidence="1" id="KW-0433">Leucine-rich repeat</keyword>